<evidence type="ECO:0000313" key="1">
    <source>
        <dbReference type="EMBL" id="KAL0104488.1"/>
    </source>
</evidence>
<evidence type="ECO:0000313" key="2">
    <source>
        <dbReference type="Proteomes" id="UP001430953"/>
    </source>
</evidence>
<proteinExistence type="predicted"/>
<sequence>MCIGMHRACSIVPGDTRQSTLCPRFGYILLVRILKSLCNSVASPDRKFDGRRRVSKEDPFFLLLIPYVKLLKKKFNSRKMMVMSFFHSMNVHQTSIAVRGTSEN</sequence>
<gene>
    <name evidence="1" type="ORF">PUN28_017304</name>
</gene>
<name>A0AAW2EL67_9HYME</name>
<dbReference type="EMBL" id="JADYXP020000020">
    <property type="protein sequence ID" value="KAL0104488.1"/>
    <property type="molecule type" value="Genomic_DNA"/>
</dbReference>
<organism evidence="1 2">
    <name type="scientific">Cardiocondyla obscurior</name>
    <dbReference type="NCBI Taxonomy" id="286306"/>
    <lineage>
        <taxon>Eukaryota</taxon>
        <taxon>Metazoa</taxon>
        <taxon>Ecdysozoa</taxon>
        <taxon>Arthropoda</taxon>
        <taxon>Hexapoda</taxon>
        <taxon>Insecta</taxon>
        <taxon>Pterygota</taxon>
        <taxon>Neoptera</taxon>
        <taxon>Endopterygota</taxon>
        <taxon>Hymenoptera</taxon>
        <taxon>Apocrita</taxon>
        <taxon>Aculeata</taxon>
        <taxon>Formicoidea</taxon>
        <taxon>Formicidae</taxon>
        <taxon>Myrmicinae</taxon>
        <taxon>Cardiocondyla</taxon>
    </lineage>
</organism>
<dbReference type="AlphaFoldDB" id="A0AAW2EL67"/>
<protein>
    <submittedName>
        <fullName evidence="1">Uncharacterized protein</fullName>
    </submittedName>
</protein>
<keyword evidence="2" id="KW-1185">Reference proteome</keyword>
<reference evidence="1 2" key="1">
    <citation type="submission" date="2023-03" db="EMBL/GenBank/DDBJ databases">
        <title>High recombination rates correlate with genetic variation in Cardiocondyla obscurior ants.</title>
        <authorList>
            <person name="Errbii M."/>
        </authorList>
    </citation>
    <scope>NUCLEOTIDE SEQUENCE [LARGE SCALE GENOMIC DNA]</scope>
    <source>
        <strain evidence="1">Alpha-2009</strain>
        <tissue evidence="1">Whole body</tissue>
    </source>
</reference>
<comment type="caution">
    <text evidence="1">The sequence shown here is derived from an EMBL/GenBank/DDBJ whole genome shotgun (WGS) entry which is preliminary data.</text>
</comment>
<accession>A0AAW2EL67</accession>
<dbReference type="Proteomes" id="UP001430953">
    <property type="component" value="Unassembled WGS sequence"/>
</dbReference>